<evidence type="ECO:0000313" key="3">
    <source>
        <dbReference type="Proteomes" id="UP000248349"/>
    </source>
</evidence>
<feature type="compositionally biased region" description="Basic and acidic residues" evidence="1">
    <location>
        <begin position="275"/>
        <end position="287"/>
    </location>
</feature>
<evidence type="ECO:0000256" key="1">
    <source>
        <dbReference type="SAM" id="MobiDB-lite"/>
    </source>
</evidence>
<feature type="region of interest" description="Disordered" evidence="1">
    <location>
        <begin position="227"/>
        <end position="299"/>
    </location>
</feature>
<gene>
    <name evidence="2" type="ORF">BP01DRAFT_397056</name>
</gene>
<organism evidence="2 3">
    <name type="scientific">Aspergillus saccharolyticus JOP 1030-1</name>
    <dbReference type="NCBI Taxonomy" id="1450539"/>
    <lineage>
        <taxon>Eukaryota</taxon>
        <taxon>Fungi</taxon>
        <taxon>Dikarya</taxon>
        <taxon>Ascomycota</taxon>
        <taxon>Pezizomycotina</taxon>
        <taxon>Eurotiomycetes</taxon>
        <taxon>Eurotiomycetidae</taxon>
        <taxon>Eurotiales</taxon>
        <taxon>Aspergillaceae</taxon>
        <taxon>Aspergillus</taxon>
        <taxon>Aspergillus subgen. Circumdati</taxon>
    </lineage>
</organism>
<accession>A0A318ZQ71</accession>
<evidence type="ECO:0000313" key="2">
    <source>
        <dbReference type="EMBL" id="PYH46563.1"/>
    </source>
</evidence>
<keyword evidence="3" id="KW-1185">Reference proteome</keyword>
<name>A0A318ZQ71_9EURO</name>
<sequence>MQSLMSRMMTGSPSWSPPSPAMFNPMIPTASPAPPPEPDEHSSHSSMRFQRSTFTWQEKMARSMHLSPYRLYDHYKSISDIGNPLVVVCSHCTEPVFHDVSMVEQHVENECVNSEEVNPVREHLRLLDDDGIPGIVVCNHCDMLIPHEFVAMKSHLEDRCLGLSWLYVHFDKHRRRGGGGDDEDEELANSMVTCCHCGWTMVEALPVMIAHIRGVCNGKNPQVSRARKAAAPEVVPNAGGHASRNDSNHQHHNNDVIDNDDHNNNNGKNSSDIKTIAKKEKEKEEGKRKGKSQKQPKSIRSCIRCDHPVNSGSVAAMLQHLGQCDYARWESTPKATAVRDRYFQVVKKGGKVDTVECWHCGNRLKNYPPTLVRHTVISCQGMVQSMPGDEYVTDDSE</sequence>
<feature type="region of interest" description="Disordered" evidence="1">
    <location>
        <begin position="1"/>
        <end position="48"/>
    </location>
</feature>
<dbReference type="EMBL" id="KZ821227">
    <property type="protein sequence ID" value="PYH46563.1"/>
    <property type="molecule type" value="Genomic_DNA"/>
</dbReference>
<feature type="compositionally biased region" description="Polar residues" evidence="1">
    <location>
        <begin position="1"/>
        <end position="14"/>
    </location>
</feature>
<dbReference type="GeneID" id="37079724"/>
<reference evidence="2 3" key="1">
    <citation type="submission" date="2016-12" db="EMBL/GenBank/DDBJ databases">
        <title>The genomes of Aspergillus section Nigri reveals drivers in fungal speciation.</title>
        <authorList>
            <consortium name="DOE Joint Genome Institute"/>
            <person name="Vesth T.C."/>
            <person name="Nybo J."/>
            <person name="Theobald S."/>
            <person name="Brandl J."/>
            <person name="Frisvad J.C."/>
            <person name="Nielsen K.F."/>
            <person name="Lyhne E.K."/>
            <person name="Kogle M.E."/>
            <person name="Kuo A."/>
            <person name="Riley R."/>
            <person name="Clum A."/>
            <person name="Nolan M."/>
            <person name="Lipzen A."/>
            <person name="Salamov A."/>
            <person name="Henrissat B."/>
            <person name="Wiebenga A."/>
            <person name="De Vries R.P."/>
            <person name="Grigoriev I.V."/>
            <person name="Mortensen U.H."/>
            <person name="Andersen M.R."/>
            <person name="Baker S.E."/>
        </authorList>
    </citation>
    <scope>NUCLEOTIDE SEQUENCE [LARGE SCALE GENOMIC DNA]</scope>
    <source>
        <strain evidence="2 3">JOP 1030-1</strain>
    </source>
</reference>
<protein>
    <submittedName>
        <fullName evidence="2">Uncharacterized protein</fullName>
    </submittedName>
</protein>
<dbReference type="RefSeq" id="XP_025432545.1">
    <property type="nucleotide sequence ID" value="XM_025578495.1"/>
</dbReference>
<dbReference type="AlphaFoldDB" id="A0A318ZQ71"/>
<dbReference type="Proteomes" id="UP000248349">
    <property type="component" value="Unassembled WGS sequence"/>
</dbReference>
<feature type="compositionally biased region" description="Basic and acidic residues" evidence="1">
    <location>
        <begin position="243"/>
        <end position="263"/>
    </location>
</feature>
<proteinExistence type="predicted"/>